<proteinExistence type="predicted"/>
<feature type="disulfide bond" evidence="12">
    <location>
        <begin position="460"/>
        <end position="469"/>
    </location>
</feature>
<dbReference type="Gene3D" id="2.10.25.10">
    <property type="entry name" value="Laminin"/>
    <property type="match status" value="11"/>
</dbReference>
<name>A0ABM1THG2_LIMPO</name>
<comment type="subcellular location">
    <subcellularLocation>
        <location evidence="1">Secreted</location>
        <location evidence="1">Extracellular space</location>
        <location evidence="1">Extracellular matrix</location>
        <location evidence="1">Basement membrane</location>
    </subcellularLocation>
</comment>
<evidence type="ECO:0000259" key="15">
    <source>
        <dbReference type="PROSITE" id="PS51116"/>
    </source>
</evidence>
<dbReference type="PANTHER" id="PTHR10574:SF375">
    <property type="entry name" value="LAMININ SUBUNIT BETA-1"/>
    <property type="match status" value="1"/>
</dbReference>
<dbReference type="CDD" id="cd00055">
    <property type="entry name" value="EGF_Lam"/>
    <property type="match status" value="12"/>
</dbReference>
<keyword evidence="8 13" id="KW-0175">Coiled coil</keyword>
<feature type="disulfide bond" evidence="12">
    <location>
        <begin position="1023"/>
        <end position="1032"/>
    </location>
</feature>
<feature type="disulfide bond" evidence="12">
    <location>
        <begin position="345"/>
        <end position="354"/>
    </location>
</feature>
<feature type="domain" description="Laminin EGF-like" evidence="14">
    <location>
        <begin position="839"/>
        <end position="888"/>
    </location>
</feature>
<feature type="domain" description="Laminin EGF-like" evidence="14">
    <location>
        <begin position="378"/>
        <end position="437"/>
    </location>
</feature>
<feature type="domain" description="Laminin IV type B" evidence="15">
    <location>
        <begin position="528"/>
        <end position="739"/>
    </location>
</feature>
<dbReference type="InterPro" id="IPR050440">
    <property type="entry name" value="Laminin/Netrin_ECM"/>
</dbReference>
<feature type="disulfide bond" evidence="12">
    <location>
        <begin position="1120"/>
        <end position="1129"/>
    </location>
</feature>
<keyword evidence="2" id="KW-0964">Secreted</keyword>
<evidence type="ECO:0000256" key="8">
    <source>
        <dbReference type="ARBA" id="ARBA00023054"/>
    </source>
</evidence>
<keyword evidence="11 12" id="KW-0424">Laminin EGF-like domain</keyword>
<feature type="disulfide bond" evidence="12">
    <location>
        <begin position="814"/>
        <end position="823"/>
    </location>
</feature>
<keyword evidence="7" id="KW-0130">Cell adhesion</keyword>
<feature type="disulfide bond" evidence="12">
    <location>
        <begin position="1101"/>
        <end position="1118"/>
    </location>
</feature>
<gene>
    <name evidence="18" type="primary">LOC106470185</name>
</gene>
<feature type="domain" description="Laminin EGF-like" evidence="14">
    <location>
        <begin position="745"/>
        <end position="792"/>
    </location>
</feature>
<evidence type="ECO:0000256" key="11">
    <source>
        <dbReference type="ARBA" id="ARBA00023292"/>
    </source>
</evidence>
<evidence type="ECO:0000256" key="6">
    <source>
        <dbReference type="ARBA" id="ARBA00022869"/>
    </source>
</evidence>
<accession>A0ABM1THG2</accession>
<feature type="disulfide bond" evidence="12">
    <location>
        <begin position="1053"/>
        <end position="1070"/>
    </location>
</feature>
<evidence type="ECO:0000256" key="4">
    <source>
        <dbReference type="ARBA" id="ARBA00022729"/>
    </source>
</evidence>
<sequence>MTPPYHHCTYSQTSLPVCEETSCYPAVGNLLVGREKHLYASSTCGQQKKEHFCIVSHLKEKKKCFSCDSRNPGESHEIENVVSRIGGNNSKWWQAENGKENVTIQLDLEMEFHVTHLIIIFKTFRPAAMLIEKSHDFGTTWRVYHYFANNCTKSFPGIPTGSRQRVTDVVCDSLYSGVDPSTGGEVIFKVIPPNIQVDDPYSLEVQNCLKVTNLRINFTKLYSLGDNLLDSVKPNKMNYYYAIYEIVVRGRCSCHGHASHCVAKLGQPTGPDIVYGKCMCTHHTKGFNCEHCEDLYNDIPWKPAIGNQTNACKKCNCNEHATRCHFDQALWDSTNKVSGGICDGCQHNTMGQNCEQCKPFFYHDPTLDVTHVNVCQPCDCDPHGSLDKGNCEPVSDPAAGIVAGFCHCKNNVEGKCCDHCKTGFWNFQPDNPDGCESCRCNISGIIGNPECNEFTGECTCKKNVVGRDCSQCLPEFWGFSSDELGCKPCDCDSGGAYDYKCDVINGQCHCRPHVNGRRCDRPLSRYFVGNLDYVIYEAELARGCQNCQMNIREPESDKEPTWTGLGFMTVYEGSSLRFNITYIPQTLEYGIVIRYEQQLPLDWEKAVVYIEKTSHIDHVGPCAKTQLLDEKIFSLSSSEIYTLIYPPVCLEKGENYQVHLELTYYNMQKDRPQAFVFIDSIVLLPMIDRIPFFQENALGKQNYEEFKSFQCDEVFLAVSQKEPDEACKKFLYSIGFFVFGGSIKCDCNVSGSMSEECDPLGGQCQCKPNTVGRQCDRCVPGTYEFGEKGCKSCDCHTAGSLDNICDIETGQCHCYGNISGQQCNKCLSGFWNYPNCEVCECNGHADSCNSKTGSCLNCDNFTTGSRCDRCVTGYFGDPLIGINIACQPCLCPGTIDSGFSHAQDCELDRQSQKPNCHCEEGYKGEKCENCADNFYGNLTVAGEKCQRCGCNDNINTTVPGSCDQLTGECLLCIFNTEGQNCEYCKKGFYGNATQHNCQVCMCNSLGTDPSAEHCNSTTGQCVCLPNVVGQTCDKCDVNHWNFGSDEGCKPCNCDPQGSVSDYCNVFDGQCHCKKGYGGRTCSNCEEHYWTNEEIGCMPCDCDFEGSATLECRRNDGTCFCKKGVVGKRCNQCARGYIGVVPNCKNCGECFEQWDYMIQDLKNHTLMLIEEFKEVNDTVTTVVNTREFEDVAEKLQEVQQLLDGENVTDLDTREMETFVELKYNFTIQLEDVELEANITTQRISDTKLALMDVREQGSILEQDVKYMKSYFTRLHQADVEGTFNVVLRAGEKSELAENRINAAQDVLNESALRRNRTELLIEKKKVDLDKTYAENKSALKNISNEAYNILEAEISYINTLVCDGMGTVDNCDYLCGGIGCDKCGGKGCDKAAITLATNALDLVKEAQNNINWKETAVTDLLYELVNLNGLSVETLKVAREAYELVKNAKFQSENSPEIDGLLSRIENLFDSDGAQLTGTRDVLEKVKLLSSECLNLKMSLGPEKIEELADEINGMGKNLSNIDITLIATTNEYKGSELQKRALKTKNDTDAILEVAKTKVLDEANDMLEHVATFIDKGKGHMLTTENVLVEMENQTPEINAVSVNLTRIVESLEEKSDELHKNYSTNEYFLNKAVEEMESIPELAETAENDAELLEEECNRAENLLIQKELALNEKRNLKEKLKKKAIELADFATRNYHELLSLESEFKRNNQALKNYKDVFHRLLQECEDAIAMIRKKNSLYRMCT</sequence>
<dbReference type="InterPro" id="IPR000742">
    <property type="entry name" value="EGF"/>
</dbReference>
<dbReference type="Proteomes" id="UP000694941">
    <property type="component" value="Unplaced"/>
</dbReference>
<feature type="disulfide bond" evidence="12">
    <location>
        <begin position="745"/>
        <end position="757"/>
    </location>
</feature>
<dbReference type="SMART" id="SM00181">
    <property type="entry name" value="EGF"/>
    <property type="match status" value="6"/>
</dbReference>
<evidence type="ECO:0000259" key="14">
    <source>
        <dbReference type="PROSITE" id="PS50027"/>
    </source>
</evidence>
<evidence type="ECO:0000256" key="1">
    <source>
        <dbReference type="ARBA" id="ARBA00004302"/>
    </source>
</evidence>
<dbReference type="InterPro" id="IPR002049">
    <property type="entry name" value="LE_dom"/>
</dbReference>
<dbReference type="PROSITE" id="PS51117">
    <property type="entry name" value="LAMININ_NTER"/>
    <property type="match status" value="1"/>
</dbReference>
<evidence type="ECO:0000259" key="16">
    <source>
        <dbReference type="PROSITE" id="PS51117"/>
    </source>
</evidence>
<dbReference type="PROSITE" id="PS50027">
    <property type="entry name" value="EGF_LAM_2"/>
    <property type="match status" value="10"/>
</dbReference>
<keyword evidence="6" id="KW-0084">Basement membrane</keyword>
<dbReference type="Gene3D" id="2.170.300.10">
    <property type="entry name" value="Tie2 ligand-binding domain superfamily"/>
    <property type="match status" value="1"/>
</dbReference>
<feature type="disulfide bond" evidence="12">
    <location>
        <begin position="1099"/>
        <end position="1111"/>
    </location>
</feature>
<evidence type="ECO:0000256" key="12">
    <source>
        <dbReference type="PROSITE-ProRule" id="PRU00460"/>
    </source>
</evidence>
<feature type="domain" description="Laminin EGF-like" evidence="14">
    <location>
        <begin position="1000"/>
        <end position="1050"/>
    </location>
</feature>
<feature type="domain" description="Laminin EGF-like" evidence="14">
    <location>
        <begin position="1051"/>
        <end position="1098"/>
    </location>
</feature>
<feature type="coiled-coil region" evidence="13">
    <location>
        <begin position="1602"/>
        <end position="1688"/>
    </location>
</feature>
<feature type="domain" description="Laminin EGF-like" evidence="14">
    <location>
        <begin position="948"/>
        <end position="999"/>
    </location>
</feature>
<organism evidence="17 18">
    <name type="scientific">Limulus polyphemus</name>
    <name type="common">Atlantic horseshoe crab</name>
    <dbReference type="NCBI Taxonomy" id="6850"/>
    <lineage>
        <taxon>Eukaryota</taxon>
        <taxon>Metazoa</taxon>
        <taxon>Ecdysozoa</taxon>
        <taxon>Arthropoda</taxon>
        <taxon>Chelicerata</taxon>
        <taxon>Merostomata</taxon>
        <taxon>Xiphosura</taxon>
        <taxon>Limulidae</taxon>
        <taxon>Limulus</taxon>
    </lineage>
</organism>
<dbReference type="PROSITE" id="PS01248">
    <property type="entry name" value="EGF_LAM_1"/>
    <property type="match status" value="5"/>
</dbReference>
<dbReference type="Gene3D" id="2.60.120.260">
    <property type="entry name" value="Galactose-binding domain-like"/>
    <property type="match status" value="1"/>
</dbReference>
<dbReference type="PRINTS" id="PR00011">
    <property type="entry name" value="EGFLAMININ"/>
</dbReference>
<feature type="disulfide bond" evidence="12">
    <location>
        <begin position="408"/>
        <end position="417"/>
    </location>
</feature>
<dbReference type="Pfam" id="PF00053">
    <property type="entry name" value="EGF_laminin"/>
    <property type="match status" value="11"/>
</dbReference>
<evidence type="ECO:0000256" key="5">
    <source>
        <dbReference type="ARBA" id="ARBA00022737"/>
    </source>
</evidence>
<evidence type="ECO:0000313" key="18">
    <source>
        <dbReference type="RefSeq" id="XP_022255318.1"/>
    </source>
</evidence>
<dbReference type="PANTHER" id="PTHR10574">
    <property type="entry name" value="NETRIN/LAMININ-RELATED"/>
    <property type="match status" value="1"/>
</dbReference>
<dbReference type="SMART" id="SM00180">
    <property type="entry name" value="EGF_Lam"/>
    <property type="match status" value="13"/>
</dbReference>
<evidence type="ECO:0000256" key="7">
    <source>
        <dbReference type="ARBA" id="ARBA00022889"/>
    </source>
</evidence>
<dbReference type="SMART" id="SM00136">
    <property type="entry name" value="LamNT"/>
    <property type="match status" value="1"/>
</dbReference>
<dbReference type="InterPro" id="IPR056863">
    <property type="entry name" value="LMN_ATRN_NET-like_EGF"/>
</dbReference>
<feature type="disulfide bond" evidence="12">
    <location>
        <begin position="793"/>
        <end position="805"/>
    </location>
</feature>
<dbReference type="InterPro" id="IPR013015">
    <property type="entry name" value="Laminin_IV_B"/>
</dbReference>
<dbReference type="RefSeq" id="XP_022255318.1">
    <property type="nucleotide sequence ID" value="XM_022399610.1"/>
</dbReference>
<keyword evidence="4" id="KW-0732">Signal</keyword>
<keyword evidence="10" id="KW-0325">Glycoprotein</keyword>
<feature type="disulfide bond" evidence="12">
    <location>
        <begin position="1051"/>
        <end position="1063"/>
    </location>
</feature>
<feature type="domain" description="Laminin EGF-like" evidence="14">
    <location>
        <begin position="793"/>
        <end position="838"/>
    </location>
</feature>
<evidence type="ECO:0000256" key="3">
    <source>
        <dbReference type="ARBA" id="ARBA00022530"/>
    </source>
</evidence>
<dbReference type="Pfam" id="PF21199">
    <property type="entry name" value="LAMININ_IV_B"/>
    <property type="match status" value="1"/>
</dbReference>
<dbReference type="Pfam" id="PF00055">
    <property type="entry name" value="Laminin_N"/>
    <property type="match status" value="1"/>
</dbReference>
<keyword evidence="17" id="KW-1185">Reference proteome</keyword>
<keyword evidence="9 12" id="KW-1015">Disulfide bond</keyword>
<evidence type="ECO:0000256" key="13">
    <source>
        <dbReference type="SAM" id="Coils"/>
    </source>
</evidence>
<keyword evidence="5" id="KW-0677">Repeat</keyword>
<dbReference type="InterPro" id="IPR008211">
    <property type="entry name" value="Laminin_N"/>
</dbReference>
<reference evidence="18" key="1">
    <citation type="submission" date="2025-08" db="UniProtKB">
        <authorList>
            <consortium name="RefSeq"/>
        </authorList>
    </citation>
    <scope>IDENTIFICATION</scope>
    <source>
        <tissue evidence="18">Muscle</tissue>
    </source>
</reference>
<protein>
    <submittedName>
        <fullName evidence="18">Laminin subunit beta-1-like</fullName>
    </submittedName>
</protein>
<feature type="disulfide bond" evidence="12">
    <location>
        <begin position="766"/>
        <end position="775"/>
    </location>
</feature>
<feature type="domain" description="Laminin EGF-like" evidence="14">
    <location>
        <begin position="1099"/>
        <end position="1145"/>
    </location>
</feature>
<feature type="domain" description="Laminin N-terminal" evidence="16">
    <location>
        <begin position="19"/>
        <end position="251"/>
    </location>
</feature>
<feature type="disulfide bond" evidence="12">
    <location>
        <begin position="795"/>
        <end position="812"/>
    </location>
</feature>
<evidence type="ECO:0000256" key="10">
    <source>
        <dbReference type="ARBA" id="ARBA00023180"/>
    </source>
</evidence>
<evidence type="ECO:0000256" key="2">
    <source>
        <dbReference type="ARBA" id="ARBA00022525"/>
    </source>
</evidence>
<feature type="disulfide bond" evidence="12">
    <location>
        <begin position="747"/>
        <end position="764"/>
    </location>
</feature>
<dbReference type="GeneID" id="106470185"/>
<keyword evidence="3" id="KW-0272">Extracellular matrix</keyword>
<evidence type="ECO:0000313" key="17">
    <source>
        <dbReference type="Proteomes" id="UP000694941"/>
    </source>
</evidence>
<dbReference type="PROSITE" id="PS51116">
    <property type="entry name" value="LAMININ_IVB"/>
    <property type="match status" value="1"/>
</dbReference>
<dbReference type="SUPFAM" id="SSF57196">
    <property type="entry name" value="EGF/Laminin"/>
    <property type="match status" value="12"/>
</dbReference>
<feature type="domain" description="Laminin EGF-like" evidence="14">
    <location>
        <begin position="438"/>
        <end position="488"/>
    </location>
</feature>
<feature type="disulfide bond" evidence="12">
    <location>
        <begin position="858"/>
        <end position="867"/>
    </location>
</feature>
<feature type="domain" description="Laminin EGF-like" evidence="14">
    <location>
        <begin position="315"/>
        <end position="377"/>
    </location>
</feature>
<feature type="disulfide bond" evidence="12">
    <location>
        <begin position="472"/>
        <end position="486"/>
    </location>
</feature>
<comment type="caution">
    <text evidence="12">Lacks conserved residue(s) required for the propagation of feature annotation.</text>
</comment>
<feature type="disulfide bond" evidence="12">
    <location>
        <begin position="1072"/>
        <end position="1081"/>
    </location>
</feature>
<evidence type="ECO:0000256" key="9">
    <source>
        <dbReference type="ARBA" id="ARBA00023157"/>
    </source>
</evidence>
<feature type="disulfide bond" evidence="12">
    <location>
        <begin position="972"/>
        <end position="981"/>
    </location>
</feature>
<dbReference type="Pfam" id="PF24973">
    <property type="entry name" value="EGF_LMN_ATRN"/>
    <property type="match status" value="2"/>
</dbReference>